<feature type="domain" description="J" evidence="2">
    <location>
        <begin position="65"/>
        <end position="132"/>
    </location>
</feature>
<evidence type="ECO:0000313" key="3">
    <source>
        <dbReference type="EMBL" id="KAK8724345.1"/>
    </source>
</evidence>
<dbReference type="AlphaFoldDB" id="A0AAW0W604"/>
<reference evidence="3 4" key="1">
    <citation type="journal article" date="2024" name="BMC Genomics">
        <title>Genome assembly of redclaw crayfish (Cherax quadricarinatus) provides insights into its immune adaptation and hypoxia tolerance.</title>
        <authorList>
            <person name="Liu Z."/>
            <person name="Zheng J."/>
            <person name="Li H."/>
            <person name="Fang K."/>
            <person name="Wang S."/>
            <person name="He J."/>
            <person name="Zhou D."/>
            <person name="Weng S."/>
            <person name="Chi M."/>
            <person name="Gu Z."/>
            <person name="He J."/>
            <person name="Li F."/>
            <person name="Wang M."/>
        </authorList>
    </citation>
    <scope>NUCLEOTIDE SEQUENCE [LARGE SCALE GENOMIC DNA]</scope>
    <source>
        <strain evidence="3">ZL_2023a</strain>
    </source>
</reference>
<dbReference type="CDD" id="cd06257">
    <property type="entry name" value="DnaJ"/>
    <property type="match status" value="1"/>
</dbReference>
<feature type="region of interest" description="Disordered" evidence="1">
    <location>
        <begin position="1"/>
        <end position="21"/>
    </location>
</feature>
<accession>A0AAW0W604</accession>
<dbReference type="PANTHER" id="PTHR15606:SF4">
    <property type="entry name" value="DNAJ HOMOLOG SUBFAMILY C MEMBER 8"/>
    <property type="match status" value="1"/>
</dbReference>
<dbReference type="PROSITE" id="PS50076">
    <property type="entry name" value="DNAJ_2"/>
    <property type="match status" value="1"/>
</dbReference>
<feature type="non-terminal residue" evidence="3">
    <location>
        <position position="1"/>
    </location>
</feature>
<dbReference type="InterPro" id="IPR036869">
    <property type="entry name" value="J_dom_sf"/>
</dbReference>
<keyword evidence="4" id="KW-1185">Reference proteome</keyword>
<feature type="compositionally biased region" description="Basic and acidic residues" evidence="1">
    <location>
        <begin position="179"/>
        <end position="225"/>
    </location>
</feature>
<dbReference type="SUPFAM" id="SSF46565">
    <property type="entry name" value="Chaperone J-domain"/>
    <property type="match status" value="1"/>
</dbReference>
<feature type="compositionally biased region" description="Basic and acidic residues" evidence="1">
    <location>
        <begin position="141"/>
        <end position="157"/>
    </location>
</feature>
<dbReference type="InterPro" id="IPR042858">
    <property type="entry name" value="DNAJC8"/>
</dbReference>
<gene>
    <name evidence="3" type="ORF">OTU49_011343</name>
</gene>
<dbReference type="Proteomes" id="UP001445076">
    <property type="component" value="Unassembled WGS sequence"/>
</dbReference>
<dbReference type="FunFam" id="1.10.287.110:FF:000158">
    <property type="entry name" value="dnaJ homolog subfamily C member 8"/>
    <property type="match status" value="1"/>
</dbReference>
<dbReference type="InterPro" id="IPR001623">
    <property type="entry name" value="DnaJ_domain"/>
</dbReference>
<feature type="region of interest" description="Disordered" evidence="1">
    <location>
        <begin position="179"/>
        <end position="257"/>
    </location>
</feature>
<feature type="region of interest" description="Disordered" evidence="1">
    <location>
        <begin position="141"/>
        <end position="166"/>
    </location>
</feature>
<sequence>KQGVMASPMFKPIGSNSGGVSGEGDNKFDVFYKDLKETEKRDSVLTSKQQIDRLLRPGASYANLNPFEVLQVDPKTPIDEIKKKFRRMSILVHPDKNQDDSERAQKAFDELTKAWRCLENESTRQKCLDIVEEAEAIVTKRTEERKKQLKREGKDTRVDEDDPEKLKRAVYVQTMKLFADMERKRRQQETRDQEERKRKRDLEIEEEEQRKAEKEWQKNFEESRVNRVNSWKDFQKGKSAKKFKGFKPPKHKAEARD</sequence>
<organism evidence="3 4">
    <name type="scientific">Cherax quadricarinatus</name>
    <name type="common">Australian red claw crayfish</name>
    <dbReference type="NCBI Taxonomy" id="27406"/>
    <lineage>
        <taxon>Eukaryota</taxon>
        <taxon>Metazoa</taxon>
        <taxon>Ecdysozoa</taxon>
        <taxon>Arthropoda</taxon>
        <taxon>Crustacea</taxon>
        <taxon>Multicrustacea</taxon>
        <taxon>Malacostraca</taxon>
        <taxon>Eumalacostraca</taxon>
        <taxon>Eucarida</taxon>
        <taxon>Decapoda</taxon>
        <taxon>Pleocyemata</taxon>
        <taxon>Astacidea</taxon>
        <taxon>Parastacoidea</taxon>
        <taxon>Parastacidae</taxon>
        <taxon>Cherax</taxon>
    </lineage>
</organism>
<dbReference type="Gene3D" id="1.10.287.110">
    <property type="entry name" value="DnaJ domain"/>
    <property type="match status" value="1"/>
</dbReference>
<feature type="compositionally biased region" description="Basic residues" evidence="1">
    <location>
        <begin position="238"/>
        <end position="250"/>
    </location>
</feature>
<dbReference type="PANTHER" id="PTHR15606">
    <property type="entry name" value="DNAJ HOMOLOG SUBFAMILY C MEMBER 8/LIPOPOLYSACCHARIDE SPECIFIC RESPONSE-7-RELATED"/>
    <property type="match status" value="1"/>
</dbReference>
<name>A0AAW0W604_CHEQU</name>
<evidence type="ECO:0000313" key="4">
    <source>
        <dbReference type="Proteomes" id="UP001445076"/>
    </source>
</evidence>
<proteinExistence type="predicted"/>
<protein>
    <recommendedName>
        <fullName evidence="2">J domain-containing protein</fullName>
    </recommendedName>
</protein>
<dbReference type="SMART" id="SM00271">
    <property type="entry name" value="DnaJ"/>
    <property type="match status" value="1"/>
</dbReference>
<evidence type="ECO:0000256" key="1">
    <source>
        <dbReference type="SAM" id="MobiDB-lite"/>
    </source>
</evidence>
<dbReference type="PRINTS" id="PR00625">
    <property type="entry name" value="JDOMAIN"/>
</dbReference>
<dbReference type="GO" id="GO:0005634">
    <property type="term" value="C:nucleus"/>
    <property type="evidence" value="ECO:0007669"/>
    <property type="project" value="TreeGrafter"/>
</dbReference>
<dbReference type="EMBL" id="JARKIK010000086">
    <property type="protein sequence ID" value="KAK8724345.1"/>
    <property type="molecule type" value="Genomic_DNA"/>
</dbReference>
<dbReference type="Pfam" id="PF00226">
    <property type="entry name" value="DnaJ"/>
    <property type="match status" value="1"/>
</dbReference>
<comment type="caution">
    <text evidence="3">The sequence shown here is derived from an EMBL/GenBank/DDBJ whole genome shotgun (WGS) entry which is preliminary data.</text>
</comment>
<evidence type="ECO:0000259" key="2">
    <source>
        <dbReference type="PROSITE" id="PS50076"/>
    </source>
</evidence>